<evidence type="ECO:0000313" key="3">
    <source>
        <dbReference type="Proteomes" id="UP001558613"/>
    </source>
</evidence>
<evidence type="ECO:0000256" key="1">
    <source>
        <dbReference type="SAM" id="MobiDB-lite"/>
    </source>
</evidence>
<accession>A0ABR3NLL1</accession>
<reference evidence="2 3" key="1">
    <citation type="submission" date="2023-09" db="EMBL/GenBank/DDBJ databases">
        <authorList>
            <person name="Wang M."/>
        </authorList>
    </citation>
    <scope>NUCLEOTIDE SEQUENCE [LARGE SCALE GENOMIC DNA]</scope>
    <source>
        <strain evidence="2">GT-2023</strain>
        <tissue evidence="2">Liver</tissue>
    </source>
</reference>
<dbReference type="Proteomes" id="UP001558613">
    <property type="component" value="Unassembled WGS sequence"/>
</dbReference>
<sequence>MDESDCVDASLATHDYERDFSNPLLATPSKSPPGRKKRDSNEVSLAEIFNAIQSLNSKQDSVIQKITHIESSIEVTTVAVNSLSDTVNRLLSDVASHGEKIADIDSHNKLWPLVQAARKEGKKASFSGPFAVINNKRNAANSAQYP</sequence>
<comment type="caution">
    <text evidence="2">The sequence shown here is derived from an EMBL/GenBank/DDBJ whole genome shotgun (WGS) entry which is preliminary data.</text>
</comment>
<evidence type="ECO:0000313" key="2">
    <source>
        <dbReference type="EMBL" id="KAL1277566.1"/>
    </source>
</evidence>
<name>A0ABR3NLL1_9TELE</name>
<gene>
    <name evidence="2" type="ORF">QQF64_024239</name>
</gene>
<proteinExistence type="predicted"/>
<keyword evidence="3" id="KW-1185">Reference proteome</keyword>
<dbReference type="EMBL" id="JAYMGO010000003">
    <property type="protein sequence ID" value="KAL1277566.1"/>
    <property type="molecule type" value="Genomic_DNA"/>
</dbReference>
<organism evidence="2 3">
    <name type="scientific">Cirrhinus molitorella</name>
    <name type="common">mud carp</name>
    <dbReference type="NCBI Taxonomy" id="172907"/>
    <lineage>
        <taxon>Eukaryota</taxon>
        <taxon>Metazoa</taxon>
        <taxon>Chordata</taxon>
        <taxon>Craniata</taxon>
        <taxon>Vertebrata</taxon>
        <taxon>Euteleostomi</taxon>
        <taxon>Actinopterygii</taxon>
        <taxon>Neopterygii</taxon>
        <taxon>Teleostei</taxon>
        <taxon>Ostariophysi</taxon>
        <taxon>Cypriniformes</taxon>
        <taxon>Cyprinidae</taxon>
        <taxon>Labeoninae</taxon>
        <taxon>Labeonini</taxon>
        <taxon>Cirrhinus</taxon>
    </lineage>
</organism>
<protein>
    <submittedName>
        <fullName evidence="2">Uncharacterized protein</fullName>
    </submittedName>
</protein>
<feature type="region of interest" description="Disordered" evidence="1">
    <location>
        <begin position="20"/>
        <end position="41"/>
    </location>
</feature>